<gene>
    <name evidence="2" type="ORF">PFISCL1PPCAC_12383</name>
</gene>
<feature type="region of interest" description="Disordered" evidence="1">
    <location>
        <begin position="102"/>
        <end position="139"/>
    </location>
</feature>
<comment type="caution">
    <text evidence="2">The sequence shown here is derived from an EMBL/GenBank/DDBJ whole genome shotgun (WGS) entry which is preliminary data.</text>
</comment>
<evidence type="ECO:0000256" key="1">
    <source>
        <dbReference type="SAM" id="MobiDB-lite"/>
    </source>
</evidence>
<protein>
    <submittedName>
        <fullName evidence="2">Uncharacterized protein</fullName>
    </submittedName>
</protein>
<reference evidence="2" key="1">
    <citation type="submission" date="2023-10" db="EMBL/GenBank/DDBJ databases">
        <title>Genome assembly of Pristionchus species.</title>
        <authorList>
            <person name="Yoshida K."/>
            <person name="Sommer R.J."/>
        </authorList>
    </citation>
    <scope>NUCLEOTIDE SEQUENCE</scope>
    <source>
        <strain evidence="2">RS5133</strain>
    </source>
</reference>
<sequence length="139" mass="15749">EGRELLDVIDVAHRFEMQQFLDEAEDVMLWGATRVTFEEHLLCAEKYGMNKLKDWRMDALSRPGVNIVGTIKIMMKSPSWEKYSAELVTEILDLVPDGKKSELLQDRNGKGNGNYRKGKGGIIRLANSNAPRDAPSNRN</sequence>
<name>A0AAV5VNT1_9BILA</name>
<evidence type="ECO:0000313" key="2">
    <source>
        <dbReference type="EMBL" id="GMT21086.1"/>
    </source>
</evidence>
<keyword evidence="3" id="KW-1185">Reference proteome</keyword>
<dbReference type="Proteomes" id="UP001432322">
    <property type="component" value="Unassembled WGS sequence"/>
</dbReference>
<dbReference type="EMBL" id="BTSY01000003">
    <property type="protein sequence ID" value="GMT21086.1"/>
    <property type="molecule type" value="Genomic_DNA"/>
</dbReference>
<dbReference type="AlphaFoldDB" id="A0AAV5VNT1"/>
<evidence type="ECO:0000313" key="3">
    <source>
        <dbReference type="Proteomes" id="UP001432322"/>
    </source>
</evidence>
<organism evidence="2 3">
    <name type="scientific">Pristionchus fissidentatus</name>
    <dbReference type="NCBI Taxonomy" id="1538716"/>
    <lineage>
        <taxon>Eukaryota</taxon>
        <taxon>Metazoa</taxon>
        <taxon>Ecdysozoa</taxon>
        <taxon>Nematoda</taxon>
        <taxon>Chromadorea</taxon>
        <taxon>Rhabditida</taxon>
        <taxon>Rhabditina</taxon>
        <taxon>Diplogasteromorpha</taxon>
        <taxon>Diplogasteroidea</taxon>
        <taxon>Neodiplogasteridae</taxon>
        <taxon>Pristionchus</taxon>
    </lineage>
</organism>
<feature type="compositionally biased region" description="Polar residues" evidence="1">
    <location>
        <begin position="126"/>
        <end position="139"/>
    </location>
</feature>
<feature type="non-terminal residue" evidence="2">
    <location>
        <position position="1"/>
    </location>
</feature>
<proteinExistence type="predicted"/>
<accession>A0AAV5VNT1</accession>